<dbReference type="OrthoDB" id="440424at2759"/>
<reference evidence="8" key="1">
    <citation type="submission" date="2020-01" db="EMBL/GenBank/DDBJ databases">
        <authorList>
            <consortium name="DOE Joint Genome Institute"/>
            <person name="Haridas S."/>
            <person name="Albert R."/>
            <person name="Binder M."/>
            <person name="Bloem J."/>
            <person name="Labutti K."/>
            <person name="Salamov A."/>
            <person name="Andreopoulos B."/>
            <person name="Baker S.E."/>
            <person name="Barry K."/>
            <person name="Bills G."/>
            <person name="Bluhm B.H."/>
            <person name="Cannon C."/>
            <person name="Castanera R."/>
            <person name="Culley D.E."/>
            <person name="Daum C."/>
            <person name="Ezra D."/>
            <person name="Gonzalez J.B."/>
            <person name="Henrissat B."/>
            <person name="Kuo A."/>
            <person name="Liang C."/>
            <person name="Lipzen A."/>
            <person name="Lutzoni F."/>
            <person name="Magnuson J."/>
            <person name="Mondo S."/>
            <person name="Nolan M."/>
            <person name="Ohm R."/>
            <person name="Pangilinan J."/>
            <person name="Park H.-J."/>
            <person name="Ramirez L."/>
            <person name="Alfaro M."/>
            <person name="Sun H."/>
            <person name="Tritt A."/>
            <person name="Yoshinaga Y."/>
            <person name="Zwiers L.-H."/>
            <person name="Turgeon B.G."/>
            <person name="Goodwin S.B."/>
            <person name="Spatafora J.W."/>
            <person name="Crous P.W."/>
            <person name="Grigoriev I.V."/>
        </authorList>
    </citation>
    <scope>NUCLEOTIDE SEQUENCE</scope>
    <source>
        <strain evidence="8">CBS 342.82</strain>
    </source>
</reference>
<evidence type="ECO:0000313" key="8">
    <source>
        <dbReference type="RefSeq" id="XP_033458360.1"/>
    </source>
</evidence>
<comment type="similarity">
    <text evidence="2">Belongs to the IFI6/IFI27 family.</text>
</comment>
<dbReference type="InterPro" id="IPR038213">
    <property type="entry name" value="IFI6/IFI27-like_sf"/>
</dbReference>
<evidence type="ECO:0000256" key="6">
    <source>
        <dbReference type="SAM" id="Phobius"/>
    </source>
</evidence>
<keyword evidence="3 6" id="KW-0812">Transmembrane</keyword>
<sequence>MSPINFFVASLNFTQADNAFKALHQFAAERSLFMSLIEWSWSNKTTDWLSQPLVYSVILAWWITFTAATLLLGLLGFGPKGIIAGTLVASFQSWVYGGFTPAGGIFATLTSLAMLGYFMRLQAGVAFVIATGVAVTVYSFQS</sequence>
<evidence type="ECO:0000313" key="7">
    <source>
        <dbReference type="Proteomes" id="UP000504637"/>
    </source>
</evidence>
<evidence type="ECO:0000256" key="1">
    <source>
        <dbReference type="ARBA" id="ARBA00004141"/>
    </source>
</evidence>
<protein>
    <submittedName>
        <fullName evidence="8">Uncharacterized protein</fullName>
    </submittedName>
</protein>
<accession>A0A6J3M1E6</accession>
<dbReference type="Proteomes" id="UP000504637">
    <property type="component" value="Unplaced"/>
</dbReference>
<feature type="transmembrane region" description="Helical" evidence="6">
    <location>
        <begin position="94"/>
        <end position="115"/>
    </location>
</feature>
<dbReference type="Gene3D" id="6.10.110.10">
    <property type="match status" value="1"/>
</dbReference>
<dbReference type="AlphaFoldDB" id="A0A6J3M1E6"/>
<name>A0A6J3M1E6_9PEZI</name>
<keyword evidence="5 6" id="KW-0472">Membrane</keyword>
<keyword evidence="7" id="KW-1185">Reference proteome</keyword>
<gene>
    <name evidence="8" type="ORF">K489DRAFT_411695</name>
</gene>
<comment type="subcellular location">
    <subcellularLocation>
        <location evidence="1">Membrane</location>
        <topology evidence="1">Multi-pass membrane protein</topology>
    </subcellularLocation>
</comment>
<reference evidence="8" key="2">
    <citation type="submission" date="2020-04" db="EMBL/GenBank/DDBJ databases">
        <authorList>
            <consortium name="NCBI Genome Project"/>
        </authorList>
    </citation>
    <scope>NUCLEOTIDE SEQUENCE</scope>
    <source>
        <strain evidence="8">CBS 342.82</strain>
    </source>
</reference>
<organism evidence="8">
    <name type="scientific">Dissoconium aciculare CBS 342.82</name>
    <dbReference type="NCBI Taxonomy" id="1314786"/>
    <lineage>
        <taxon>Eukaryota</taxon>
        <taxon>Fungi</taxon>
        <taxon>Dikarya</taxon>
        <taxon>Ascomycota</taxon>
        <taxon>Pezizomycotina</taxon>
        <taxon>Dothideomycetes</taxon>
        <taxon>Dothideomycetidae</taxon>
        <taxon>Mycosphaerellales</taxon>
        <taxon>Dissoconiaceae</taxon>
        <taxon>Dissoconium</taxon>
    </lineage>
</organism>
<proteinExistence type="inferred from homology"/>
<reference evidence="8" key="3">
    <citation type="submission" date="2025-08" db="UniProtKB">
        <authorList>
            <consortium name="RefSeq"/>
        </authorList>
    </citation>
    <scope>IDENTIFICATION</scope>
    <source>
        <strain evidence="8">CBS 342.82</strain>
    </source>
</reference>
<feature type="transmembrane region" description="Helical" evidence="6">
    <location>
        <begin position="53"/>
        <end position="74"/>
    </location>
</feature>
<evidence type="ECO:0000256" key="5">
    <source>
        <dbReference type="ARBA" id="ARBA00023136"/>
    </source>
</evidence>
<evidence type="ECO:0000256" key="2">
    <source>
        <dbReference type="ARBA" id="ARBA00007262"/>
    </source>
</evidence>
<dbReference type="RefSeq" id="XP_033458360.1">
    <property type="nucleotide sequence ID" value="XM_033607835.1"/>
</dbReference>
<dbReference type="GO" id="GO:0016020">
    <property type="term" value="C:membrane"/>
    <property type="evidence" value="ECO:0007669"/>
    <property type="project" value="UniProtKB-SubCell"/>
</dbReference>
<evidence type="ECO:0000256" key="3">
    <source>
        <dbReference type="ARBA" id="ARBA00022692"/>
    </source>
</evidence>
<dbReference type="Pfam" id="PF06140">
    <property type="entry name" value="Ifi-6-16"/>
    <property type="match status" value="1"/>
</dbReference>
<feature type="transmembrane region" description="Helical" evidence="6">
    <location>
        <begin position="121"/>
        <end position="140"/>
    </location>
</feature>
<dbReference type="InterPro" id="IPR009311">
    <property type="entry name" value="IFI6/IFI27-like"/>
</dbReference>
<evidence type="ECO:0000256" key="4">
    <source>
        <dbReference type="ARBA" id="ARBA00022989"/>
    </source>
</evidence>
<keyword evidence="4 6" id="KW-1133">Transmembrane helix</keyword>
<dbReference type="GeneID" id="54365634"/>